<keyword evidence="2" id="KW-1185">Reference proteome</keyword>
<sequence>MGTVEGSASGKKREEWLGNLLREGSRLERSLKEGSIYDAAVFPLFYRIQQTMAERYRYPFSLLYLEASDQGAPLTFLERLREVDLLFYCSEKERYFVLFPCAGRKEAAALIKRLEIKDLLRWKACFMTICDSSKSAGEALETAVQEACRMDGIQDVYEVVLPPASGTRETLFIHYIEPDRAAASIMAPLLKQMRTDPVKVHVNTYENGREFAASLDRNSDELQVVFIHDRAASRAEMELIHNLRQEPNADKYYIMLISGVPSSEEIEYAHRLGVDDYVITPVSFALLEAKLKRLVRERGRCR</sequence>
<reference evidence="1 2" key="1">
    <citation type="submission" date="2018-03" db="EMBL/GenBank/DDBJ databases">
        <title>Bacillus urumqiensis sp. nov., a moderately haloalkaliphilic bacterium isolated from a salt lake.</title>
        <authorList>
            <person name="Zhao B."/>
            <person name="Liao Z."/>
        </authorList>
    </citation>
    <scope>NUCLEOTIDE SEQUENCE [LARGE SCALE GENOMIC DNA]</scope>
    <source>
        <strain evidence="1 2">BZ-SZ-XJ18</strain>
    </source>
</reference>
<evidence type="ECO:0008006" key="3">
    <source>
        <dbReference type="Google" id="ProtNLM"/>
    </source>
</evidence>
<gene>
    <name evidence="1" type="ORF">C6I21_04990</name>
</gene>
<dbReference type="AlphaFoldDB" id="A0A2P6MIQ2"/>
<dbReference type="Gene3D" id="3.40.50.2300">
    <property type="match status" value="1"/>
</dbReference>
<evidence type="ECO:0000313" key="2">
    <source>
        <dbReference type="Proteomes" id="UP000243650"/>
    </source>
</evidence>
<evidence type="ECO:0000313" key="1">
    <source>
        <dbReference type="EMBL" id="PRO66160.1"/>
    </source>
</evidence>
<dbReference type="InterPro" id="IPR011006">
    <property type="entry name" value="CheY-like_superfamily"/>
</dbReference>
<dbReference type="EMBL" id="PVNS01000004">
    <property type="protein sequence ID" value="PRO66160.1"/>
    <property type="molecule type" value="Genomic_DNA"/>
</dbReference>
<dbReference type="RefSeq" id="WP_105958351.1">
    <property type="nucleotide sequence ID" value="NZ_PVNS01000004.1"/>
</dbReference>
<dbReference type="OrthoDB" id="9759607at2"/>
<comment type="caution">
    <text evidence="1">The sequence shown here is derived from an EMBL/GenBank/DDBJ whole genome shotgun (WGS) entry which is preliminary data.</text>
</comment>
<organism evidence="1 2">
    <name type="scientific">Alkalicoccus urumqiensis</name>
    <name type="common">Bacillus urumqiensis</name>
    <dbReference type="NCBI Taxonomy" id="1548213"/>
    <lineage>
        <taxon>Bacteria</taxon>
        <taxon>Bacillati</taxon>
        <taxon>Bacillota</taxon>
        <taxon>Bacilli</taxon>
        <taxon>Bacillales</taxon>
        <taxon>Bacillaceae</taxon>
        <taxon>Alkalicoccus</taxon>
    </lineage>
</organism>
<accession>A0A2P6MIQ2</accession>
<dbReference type="Proteomes" id="UP000243650">
    <property type="component" value="Unassembled WGS sequence"/>
</dbReference>
<name>A0A2P6MIQ2_ALKUR</name>
<protein>
    <recommendedName>
        <fullName evidence="3">Response regulatory domain-containing protein</fullName>
    </recommendedName>
</protein>
<dbReference type="SUPFAM" id="SSF52172">
    <property type="entry name" value="CheY-like"/>
    <property type="match status" value="1"/>
</dbReference>
<proteinExistence type="predicted"/>